<dbReference type="Proteomes" id="UP000465221">
    <property type="component" value="Unassembled WGS sequence"/>
</dbReference>
<comment type="caution">
    <text evidence="2">The sequence shown here is derived from an EMBL/GenBank/DDBJ whole genome shotgun (WGS) entry which is preliminary data.</text>
</comment>
<evidence type="ECO:0000256" key="1">
    <source>
        <dbReference type="SAM" id="SignalP"/>
    </source>
</evidence>
<sequence length="75" mass="8172">MKLTLLTALLTLTITPLSVLAHPSPHPPTVLRKCMPLLGDLGEDEAYARTVDSMGVGVIGLPSKFTLPLKQRWFC</sequence>
<keyword evidence="1" id="KW-0732">Signal</keyword>
<name>A0A8H3NFB4_9EURO</name>
<evidence type="ECO:0000313" key="3">
    <source>
        <dbReference type="Proteomes" id="UP000465221"/>
    </source>
</evidence>
<organism evidence="2 3">
    <name type="scientific">Aspergillus udagawae</name>
    <dbReference type="NCBI Taxonomy" id="91492"/>
    <lineage>
        <taxon>Eukaryota</taxon>
        <taxon>Fungi</taxon>
        <taxon>Dikarya</taxon>
        <taxon>Ascomycota</taxon>
        <taxon>Pezizomycotina</taxon>
        <taxon>Eurotiomycetes</taxon>
        <taxon>Eurotiomycetidae</taxon>
        <taxon>Eurotiales</taxon>
        <taxon>Aspergillaceae</taxon>
        <taxon>Aspergillus</taxon>
        <taxon>Aspergillus subgen. Fumigati</taxon>
    </lineage>
</organism>
<protein>
    <submittedName>
        <fullName evidence="2">Uncharacterized protein</fullName>
    </submittedName>
</protein>
<reference evidence="2 3" key="1">
    <citation type="submission" date="2020-01" db="EMBL/GenBank/DDBJ databases">
        <title>Draft genome sequence of Aspergillus udagawae IFM 46972.</title>
        <authorList>
            <person name="Takahashi H."/>
            <person name="Yaguchi T."/>
        </authorList>
    </citation>
    <scope>NUCLEOTIDE SEQUENCE [LARGE SCALE GENOMIC DNA]</scope>
    <source>
        <strain evidence="2 3">IFM 46972</strain>
    </source>
</reference>
<feature type="signal peptide" evidence="1">
    <location>
        <begin position="1"/>
        <end position="21"/>
    </location>
</feature>
<dbReference type="EMBL" id="BLKC01000018">
    <property type="protein sequence ID" value="GFF31979.1"/>
    <property type="molecule type" value="Genomic_DNA"/>
</dbReference>
<feature type="chain" id="PRO_5034423902" evidence="1">
    <location>
        <begin position="22"/>
        <end position="75"/>
    </location>
</feature>
<dbReference type="AlphaFoldDB" id="A0A8H3NFB4"/>
<evidence type="ECO:0000313" key="2">
    <source>
        <dbReference type="EMBL" id="GFF31979.1"/>
    </source>
</evidence>
<accession>A0A8H3NFB4</accession>
<proteinExistence type="predicted"/>
<gene>
    <name evidence="2" type="ORF">IFM46972_03395</name>
</gene>